<dbReference type="EMBL" id="KQ964538">
    <property type="protein sequence ID" value="KXN69336.1"/>
    <property type="molecule type" value="Genomic_DNA"/>
</dbReference>
<feature type="chain" id="PRO_5007294408" evidence="1">
    <location>
        <begin position="21"/>
        <end position="142"/>
    </location>
</feature>
<keyword evidence="3" id="KW-1185">Reference proteome</keyword>
<dbReference type="AlphaFoldDB" id="A0A137P2T9"/>
<dbReference type="Proteomes" id="UP000070444">
    <property type="component" value="Unassembled WGS sequence"/>
</dbReference>
<dbReference type="InterPro" id="IPR037045">
    <property type="entry name" value="S8pro/Inhibitor_I9_sf"/>
</dbReference>
<evidence type="ECO:0000313" key="2">
    <source>
        <dbReference type="EMBL" id="KXN69336.1"/>
    </source>
</evidence>
<organism evidence="2 3">
    <name type="scientific">Conidiobolus coronatus (strain ATCC 28846 / CBS 209.66 / NRRL 28638)</name>
    <name type="common">Delacroixia coronata</name>
    <dbReference type="NCBI Taxonomy" id="796925"/>
    <lineage>
        <taxon>Eukaryota</taxon>
        <taxon>Fungi</taxon>
        <taxon>Fungi incertae sedis</taxon>
        <taxon>Zoopagomycota</taxon>
        <taxon>Entomophthoromycotina</taxon>
        <taxon>Entomophthoromycetes</taxon>
        <taxon>Entomophthorales</taxon>
        <taxon>Ancylistaceae</taxon>
        <taxon>Conidiobolus</taxon>
    </lineage>
</organism>
<feature type="signal peptide" evidence="1">
    <location>
        <begin position="1"/>
        <end position="20"/>
    </location>
</feature>
<evidence type="ECO:0000313" key="3">
    <source>
        <dbReference type="Proteomes" id="UP000070444"/>
    </source>
</evidence>
<evidence type="ECO:0000256" key="1">
    <source>
        <dbReference type="SAM" id="SignalP"/>
    </source>
</evidence>
<name>A0A137P2T9_CONC2</name>
<proteinExistence type="predicted"/>
<keyword evidence="1" id="KW-0732">Signal</keyword>
<reference evidence="2 3" key="1">
    <citation type="journal article" date="2015" name="Genome Biol. Evol.">
        <title>Phylogenomic analyses indicate that early fungi evolved digesting cell walls of algal ancestors of land plants.</title>
        <authorList>
            <person name="Chang Y."/>
            <person name="Wang S."/>
            <person name="Sekimoto S."/>
            <person name="Aerts A.L."/>
            <person name="Choi C."/>
            <person name="Clum A."/>
            <person name="LaButti K.M."/>
            <person name="Lindquist E.A."/>
            <person name="Yee Ngan C."/>
            <person name="Ohm R.A."/>
            <person name="Salamov A.A."/>
            <person name="Grigoriev I.V."/>
            <person name="Spatafora J.W."/>
            <person name="Berbee M.L."/>
        </authorList>
    </citation>
    <scope>NUCLEOTIDE SEQUENCE [LARGE SCALE GENOMIC DNA]</scope>
    <source>
        <strain evidence="2 3">NRRL 28638</strain>
    </source>
</reference>
<gene>
    <name evidence="2" type="ORF">CONCODRAFT_18387</name>
</gene>
<accession>A0A137P2T9</accession>
<dbReference type="Gene3D" id="3.30.70.80">
    <property type="entry name" value="Peptidase S8 propeptide/proteinase inhibitor I9"/>
    <property type="match status" value="1"/>
</dbReference>
<protein>
    <submittedName>
        <fullName evidence="2">Uncharacterized protein</fullName>
    </submittedName>
</protein>
<sequence length="142" mass="15736">MLKNLILLTTGVLAITDTFSFDVKSYDLKKCKNDAKLKAKGIPEVRYIFMFDPKATKAQKDKFGKEVLCSGALRVEDLSIINGFAATVSEAFMDAGVFRLNAPYSDILQSIEKDQVIRLDDPIEMMGTGETKGRQGLMGLDF</sequence>